<sequence>MERRNDAFDEFVIDPVPRVLREPLTDALSGRKHEDLLDMLINGVKCIFIIMQAGQGNMSDRGKNFKAYNNFYVKSLTSTIAAQLILMFLFYRLNYYHAIC</sequence>
<dbReference type="AlphaFoldDB" id="A0A8J4UFN7"/>
<reference evidence="2" key="1">
    <citation type="submission" date="2020-07" db="EMBL/GenBank/DDBJ databases">
        <title>Clarias magur genome sequencing, assembly and annotation.</title>
        <authorList>
            <person name="Kushwaha B."/>
            <person name="Kumar R."/>
            <person name="Das P."/>
            <person name="Joshi C.G."/>
            <person name="Kumar D."/>
            <person name="Nagpure N.S."/>
            <person name="Pandey M."/>
            <person name="Agarwal S."/>
            <person name="Srivastava S."/>
            <person name="Singh M."/>
            <person name="Sahoo L."/>
            <person name="Jayasankar P."/>
            <person name="Meher P.K."/>
            <person name="Koringa P.G."/>
            <person name="Iquebal M.A."/>
            <person name="Das S.P."/>
            <person name="Bit A."/>
            <person name="Patnaik S."/>
            <person name="Patel N."/>
            <person name="Shah T.M."/>
            <person name="Hinsu A."/>
            <person name="Jena J.K."/>
        </authorList>
    </citation>
    <scope>NUCLEOTIDE SEQUENCE</scope>
    <source>
        <strain evidence="2">CIFAMagur01</strain>
        <tissue evidence="2">Testis</tissue>
    </source>
</reference>
<dbReference type="EMBL" id="QNUK01000197">
    <property type="protein sequence ID" value="KAF5898494.1"/>
    <property type="molecule type" value="Genomic_DNA"/>
</dbReference>
<organism evidence="2 3">
    <name type="scientific">Clarias magur</name>
    <name type="common">Asian catfish</name>
    <name type="synonym">Macropteronotus magur</name>
    <dbReference type="NCBI Taxonomy" id="1594786"/>
    <lineage>
        <taxon>Eukaryota</taxon>
        <taxon>Metazoa</taxon>
        <taxon>Chordata</taxon>
        <taxon>Craniata</taxon>
        <taxon>Vertebrata</taxon>
        <taxon>Euteleostomi</taxon>
        <taxon>Actinopterygii</taxon>
        <taxon>Neopterygii</taxon>
        <taxon>Teleostei</taxon>
        <taxon>Ostariophysi</taxon>
        <taxon>Siluriformes</taxon>
        <taxon>Clariidae</taxon>
        <taxon>Clarias</taxon>
    </lineage>
</organism>
<evidence type="ECO:0000313" key="2">
    <source>
        <dbReference type="EMBL" id="KAF5898494.1"/>
    </source>
</evidence>
<gene>
    <name evidence="2" type="ORF">DAT39_011769</name>
</gene>
<keyword evidence="1" id="KW-0472">Membrane</keyword>
<keyword evidence="1" id="KW-1133">Transmembrane helix</keyword>
<dbReference type="OrthoDB" id="10588807at2759"/>
<name>A0A8J4UFN7_CLAMG</name>
<evidence type="ECO:0000256" key="1">
    <source>
        <dbReference type="SAM" id="Phobius"/>
    </source>
</evidence>
<keyword evidence="1" id="KW-0812">Transmembrane</keyword>
<comment type="caution">
    <text evidence="2">The sequence shown here is derived from an EMBL/GenBank/DDBJ whole genome shotgun (WGS) entry which is preliminary data.</text>
</comment>
<keyword evidence="3" id="KW-1185">Reference proteome</keyword>
<accession>A0A8J4UFN7</accession>
<feature type="non-terminal residue" evidence="2">
    <location>
        <position position="1"/>
    </location>
</feature>
<dbReference type="Proteomes" id="UP000727407">
    <property type="component" value="Unassembled WGS sequence"/>
</dbReference>
<evidence type="ECO:0000313" key="3">
    <source>
        <dbReference type="Proteomes" id="UP000727407"/>
    </source>
</evidence>
<feature type="transmembrane region" description="Helical" evidence="1">
    <location>
        <begin position="71"/>
        <end position="91"/>
    </location>
</feature>
<proteinExistence type="predicted"/>
<protein>
    <submittedName>
        <fullName evidence="2">Uncharacterized protein</fullName>
    </submittedName>
</protein>